<feature type="domain" description="Calcineurin-like phosphoesterase" evidence="1">
    <location>
        <begin position="22"/>
        <end position="195"/>
    </location>
</feature>
<gene>
    <name evidence="2" type="ORF">MM415B00826_0018</name>
</gene>
<name>A0A6M3IYM0_9ZZZZ</name>
<dbReference type="AlphaFoldDB" id="A0A6M3IYM0"/>
<dbReference type="GO" id="GO:0016787">
    <property type="term" value="F:hydrolase activity"/>
    <property type="evidence" value="ECO:0007669"/>
    <property type="project" value="InterPro"/>
</dbReference>
<evidence type="ECO:0000313" key="2">
    <source>
        <dbReference type="EMBL" id="QJA62107.1"/>
    </source>
</evidence>
<proteinExistence type="predicted"/>
<organism evidence="2">
    <name type="scientific">viral metagenome</name>
    <dbReference type="NCBI Taxonomy" id="1070528"/>
    <lineage>
        <taxon>unclassified sequences</taxon>
        <taxon>metagenomes</taxon>
        <taxon>organismal metagenomes</taxon>
    </lineage>
</organism>
<evidence type="ECO:0000259" key="1">
    <source>
        <dbReference type="Pfam" id="PF00149"/>
    </source>
</evidence>
<accession>A0A6M3IYM0</accession>
<dbReference type="SUPFAM" id="SSF56300">
    <property type="entry name" value="Metallo-dependent phosphatases"/>
    <property type="match status" value="1"/>
</dbReference>
<protein>
    <submittedName>
        <fullName evidence="2">Putative calcineurin-like phosphoesterase</fullName>
    </submittedName>
</protein>
<sequence length="271" mass="30890">MEVIEKVILYRMSNSKFTIFPLGDIHVGNLMCAEEDIKEEVKLISQTKNSLCVGMGDYVDAIIGSDKRFDIVGHPQWVKKDNIIETERVFVKEIFSPIKSKFMCLLTGNHEETVHLYKQDDITRNLCNDLSIPYGGYHCFINLVFRRENSNEAHQYIIHAWHGAGSSQTDGARQMRLTRLVNDIQADIYLMGHLHAIQVHTPDRLVLRNGRVRSTRLIAAITGSWLKTYAQPHKGETYTPSYGERAGYKPSRIGCPVIHIDVNKNECTVES</sequence>
<dbReference type="InterPro" id="IPR029052">
    <property type="entry name" value="Metallo-depent_PP-like"/>
</dbReference>
<dbReference type="InterPro" id="IPR004843">
    <property type="entry name" value="Calcineurin-like_PHP"/>
</dbReference>
<reference evidence="2" key="1">
    <citation type="submission" date="2020-03" db="EMBL/GenBank/DDBJ databases">
        <title>The deep terrestrial virosphere.</title>
        <authorList>
            <person name="Holmfeldt K."/>
            <person name="Nilsson E."/>
            <person name="Simone D."/>
            <person name="Lopez-Fernandez M."/>
            <person name="Wu X."/>
            <person name="de Brujin I."/>
            <person name="Lundin D."/>
            <person name="Andersson A."/>
            <person name="Bertilsson S."/>
            <person name="Dopson M."/>
        </authorList>
    </citation>
    <scope>NUCLEOTIDE SEQUENCE</scope>
    <source>
        <strain evidence="2">MM415B00826</strain>
    </source>
</reference>
<dbReference type="EMBL" id="MT141462">
    <property type="protein sequence ID" value="QJA62107.1"/>
    <property type="molecule type" value="Genomic_DNA"/>
</dbReference>
<dbReference type="Pfam" id="PF00149">
    <property type="entry name" value="Metallophos"/>
    <property type="match status" value="1"/>
</dbReference>